<reference evidence="1 2" key="1">
    <citation type="submission" date="2015-12" db="EMBL/GenBank/DDBJ databases">
        <title>Draft genome sequence of Moniliophthora roreri, the causal agent of frosty pod rot of cacao.</title>
        <authorList>
            <person name="Aime M.C."/>
            <person name="Diaz-Valderrama J.R."/>
            <person name="Kijpornyongpan T."/>
            <person name="Phillips-Mora W."/>
        </authorList>
    </citation>
    <scope>NUCLEOTIDE SEQUENCE [LARGE SCALE GENOMIC DNA]</scope>
    <source>
        <strain evidence="1 2">MCA 2952</strain>
    </source>
</reference>
<evidence type="ECO:0000313" key="1">
    <source>
        <dbReference type="EMBL" id="KTB45418.1"/>
    </source>
</evidence>
<name>A0A0W0GA39_MONRR</name>
<protein>
    <submittedName>
        <fullName evidence="1">Uncharacterized protein</fullName>
    </submittedName>
</protein>
<organism evidence="1 2">
    <name type="scientific">Moniliophthora roreri</name>
    <name type="common">Frosty pod rot fungus</name>
    <name type="synonym">Monilia roreri</name>
    <dbReference type="NCBI Taxonomy" id="221103"/>
    <lineage>
        <taxon>Eukaryota</taxon>
        <taxon>Fungi</taxon>
        <taxon>Dikarya</taxon>
        <taxon>Basidiomycota</taxon>
        <taxon>Agaricomycotina</taxon>
        <taxon>Agaricomycetes</taxon>
        <taxon>Agaricomycetidae</taxon>
        <taxon>Agaricales</taxon>
        <taxon>Marasmiineae</taxon>
        <taxon>Marasmiaceae</taxon>
        <taxon>Moniliophthora</taxon>
    </lineage>
</organism>
<dbReference type="Proteomes" id="UP000054988">
    <property type="component" value="Unassembled WGS sequence"/>
</dbReference>
<gene>
    <name evidence="1" type="ORF">WG66_2005</name>
</gene>
<sequence length="8" mass="897">MFIFVSGP</sequence>
<dbReference type="EMBL" id="LATX01000708">
    <property type="protein sequence ID" value="KTB45418.1"/>
    <property type="molecule type" value="Genomic_DNA"/>
</dbReference>
<comment type="caution">
    <text evidence="1">The sequence shown here is derived from an EMBL/GenBank/DDBJ whole genome shotgun (WGS) entry which is preliminary data.</text>
</comment>
<proteinExistence type="predicted"/>
<accession>A0A0W0GA39</accession>
<evidence type="ECO:0000313" key="2">
    <source>
        <dbReference type="Proteomes" id="UP000054988"/>
    </source>
</evidence>